<organism evidence="2 3">
    <name type="scientific">Plectus sambesii</name>
    <dbReference type="NCBI Taxonomy" id="2011161"/>
    <lineage>
        <taxon>Eukaryota</taxon>
        <taxon>Metazoa</taxon>
        <taxon>Ecdysozoa</taxon>
        <taxon>Nematoda</taxon>
        <taxon>Chromadorea</taxon>
        <taxon>Plectida</taxon>
        <taxon>Plectina</taxon>
        <taxon>Plectoidea</taxon>
        <taxon>Plectidae</taxon>
        <taxon>Plectus</taxon>
    </lineage>
</organism>
<protein>
    <submittedName>
        <fullName evidence="3">Secreted protein</fullName>
    </submittedName>
</protein>
<name>A0A914USD5_9BILA</name>
<feature type="chain" id="PRO_5037252716" evidence="1">
    <location>
        <begin position="19"/>
        <end position="105"/>
    </location>
</feature>
<sequence>MSANLIFFFFSFVCLRNAGIDRLAPTRRADGLTRATVPANIRWPHSDGRQRGTFERRRNAISEELRPFGRPAGSKHLDFRLRAHDRKTQSRRITSAPVVRDWVWE</sequence>
<feature type="signal peptide" evidence="1">
    <location>
        <begin position="1"/>
        <end position="18"/>
    </location>
</feature>
<evidence type="ECO:0000256" key="1">
    <source>
        <dbReference type="SAM" id="SignalP"/>
    </source>
</evidence>
<keyword evidence="1" id="KW-0732">Signal</keyword>
<accession>A0A914USD5</accession>
<dbReference type="Proteomes" id="UP000887566">
    <property type="component" value="Unplaced"/>
</dbReference>
<dbReference type="AlphaFoldDB" id="A0A914USD5"/>
<evidence type="ECO:0000313" key="3">
    <source>
        <dbReference type="WBParaSite" id="PSAMB.scaffold117size76755.g2275.t1"/>
    </source>
</evidence>
<keyword evidence="2" id="KW-1185">Reference proteome</keyword>
<proteinExistence type="predicted"/>
<dbReference type="WBParaSite" id="PSAMB.scaffold117size76755.g2275.t1">
    <property type="protein sequence ID" value="PSAMB.scaffold117size76755.g2275.t1"/>
    <property type="gene ID" value="PSAMB.scaffold117size76755.g2275"/>
</dbReference>
<reference evidence="3" key="1">
    <citation type="submission" date="2022-11" db="UniProtKB">
        <authorList>
            <consortium name="WormBaseParasite"/>
        </authorList>
    </citation>
    <scope>IDENTIFICATION</scope>
</reference>
<evidence type="ECO:0000313" key="2">
    <source>
        <dbReference type="Proteomes" id="UP000887566"/>
    </source>
</evidence>